<evidence type="ECO:0000256" key="1">
    <source>
        <dbReference type="SAM" id="Phobius"/>
    </source>
</evidence>
<evidence type="ECO:0008006" key="4">
    <source>
        <dbReference type="Google" id="ProtNLM"/>
    </source>
</evidence>
<reference evidence="2" key="1">
    <citation type="submission" date="2022-01" db="EMBL/GenBank/DDBJ databases">
        <title>Gordonia xiamenensis sp. nov., isolated from surface seawater in Xiamen.</title>
        <authorList>
            <person name="He Y.F."/>
        </authorList>
    </citation>
    <scope>NUCLEOTIDE SEQUENCE</scope>
    <source>
        <strain evidence="2">GW1C4-4</strain>
    </source>
</reference>
<protein>
    <recommendedName>
        <fullName evidence="4">Preprotein translocase subunit SecE</fullName>
    </recommendedName>
</protein>
<accession>A0ABS9DNH2</accession>
<dbReference type="EMBL" id="JAKGCU010000024">
    <property type="protein sequence ID" value="MCF3940697.1"/>
    <property type="molecule type" value="Genomic_DNA"/>
</dbReference>
<gene>
    <name evidence="2" type="ORF">L1892_20205</name>
</gene>
<organism evidence="2 3">
    <name type="scientific">Gordonia tangerina</name>
    <dbReference type="NCBI Taxonomy" id="2911060"/>
    <lineage>
        <taxon>Bacteria</taxon>
        <taxon>Bacillati</taxon>
        <taxon>Actinomycetota</taxon>
        <taxon>Actinomycetes</taxon>
        <taxon>Mycobacteriales</taxon>
        <taxon>Gordoniaceae</taxon>
        <taxon>Gordonia</taxon>
    </lineage>
</organism>
<dbReference type="RefSeq" id="WP_235725441.1">
    <property type="nucleotide sequence ID" value="NZ_JAKGCU010000024.1"/>
</dbReference>
<keyword evidence="1" id="KW-0812">Transmembrane</keyword>
<dbReference type="Proteomes" id="UP001108089">
    <property type="component" value="Unassembled WGS sequence"/>
</dbReference>
<comment type="caution">
    <text evidence="2">The sequence shown here is derived from an EMBL/GenBank/DDBJ whole genome shotgun (WGS) entry which is preliminary data.</text>
</comment>
<keyword evidence="3" id="KW-1185">Reference proteome</keyword>
<keyword evidence="1" id="KW-0472">Membrane</keyword>
<sequence length="72" mass="8324">MNEKERRATEKKIAALTRALEEYERLPAEEREAKPWYRDWPFVVLTSLAIIFLGVQVVLLAIWAIDQLPIGG</sequence>
<evidence type="ECO:0000313" key="2">
    <source>
        <dbReference type="EMBL" id="MCF3940697.1"/>
    </source>
</evidence>
<name>A0ABS9DNH2_9ACTN</name>
<proteinExistence type="predicted"/>
<evidence type="ECO:0000313" key="3">
    <source>
        <dbReference type="Proteomes" id="UP001108089"/>
    </source>
</evidence>
<keyword evidence="1" id="KW-1133">Transmembrane helix</keyword>
<feature type="transmembrane region" description="Helical" evidence="1">
    <location>
        <begin position="40"/>
        <end position="65"/>
    </location>
</feature>